<reference evidence="1 2" key="1">
    <citation type="journal article" date="2022" name="bioRxiv">
        <title>The genome of the oomycete Peronosclerospora sorghi, a cosmopolitan pathogen of maize and sorghum, is inflated with dispersed pseudogenes.</title>
        <authorList>
            <person name="Fletcher K."/>
            <person name="Martin F."/>
            <person name="Isakeit T."/>
            <person name="Cavanaugh K."/>
            <person name="Magill C."/>
            <person name="Michelmore R."/>
        </authorList>
    </citation>
    <scope>NUCLEOTIDE SEQUENCE [LARGE SCALE GENOMIC DNA]</scope>
    <source>
        <strain evidence="1">P6</strain>
    </source>
</reference>
<keyword evidence="2" id="KW-1185">Reference proteome</keyword>
<name>A0ACC0VWH2_9STRA</name>
<organism evidence="1 2">
    <name type="scientific">Peronosclerospora sorghi</name>
    <dbReference type="NCBI Taxonomy" id="230839"/>
    <lineage>
        <taxon>Eukaryota</taxon>
        <taxon>Sar</taxon>
        <taxon>Stramenopiles</taxon>
        <taxon>Oomycota</taxon>
        <taxon>Peronosporomycetes</taxon>
        <taxon>Peronosporales</taxon>
        <taxon>Peronosporaceae</taxon>
        <taxon>Peronosclerospora</taxon>
    </lineage>
</organism>
<comment type="caution">
    <text evidence="1">The sequence shown here is derived from an EMBL/GenBank/DDBJ whole genome shotgun (WGS) entry which is preliminary data.</text>
</comment>
<evidence type="ECO:0000313" key="2">
    <source>
        <dbReference type="Proteomes" id="UP001163321"/>
    </source>
</evidence>
<dbReference type="EMBL" id="CM047585">
    <property type="protein sequence ID" value="KAI9910557.1"/>
    <property type="molecule type" value="Genomic_DNA"/>
</dbReference>
<protein>
    <submittedName>
        <fullName evidence="1">Uncharacterized protein</fullName>
    </submittedName>
</protein>
<dbReference type="Proteomes" id="UP001163321">
    <property type="component" value="Chromosome 6"/>
</dbReference>
<evidence type="ECO:0000313" key="1">
    <source>
        <dbReference type="EMBL" id="KAI9910557.1"/>
    </source>
</evidence>
<accession>A0ACC0VWH2</accession>
<sequence length="59" mass="6843">MVFRDQVNRAILAMRNSIQEQVLALDIVKSQESKPYAEFGLESRIHVSNNVDWAFSARY</sequence>
<proteinExistence type="predicted"/>
<gene>
    <name evidence="1" type="ORF">PsorP6_011035</name>
</gene>